<sequence>MKSEPQIISTQLAIFLDSFIKRPDLFFNKLNSDLGGLIDAMPQVLPLPPEAPAEIPRVMAASSYNKNTINISLNRVDFIRQYNPAEDTEQSIKEFKALCKNFILSIISEYKISRFGNVGSFYVKSNNPEKEISDLFINKDAGSFDEISLRLNKTTIDKGITFNNVISINQGHIEAPNYNGNGIIIQLDNNSIARAEALKEEELLSLFEIKSNAFNPTYAKEVGKK</sequence>
<dbReference type="EMBL" id="ABNAVX010000026">
    <property type="protein sequence ID" value="ELI8103917.1"/>
    <property type="molecule type" value="Genomic_DNA"/>
</dbReference>
<accession>A0AAD2V312</accession>
<gene>
    <name evidence="1" type="ORF">RSF11_003664</name>
</gene>
<name>A0AAD2V312_YEREN</name>
<comment type="caution">
    <text evidence="1">The sequence shown here is derived from an EMBL/GenBank/DDBJ whole genome shotgun (WGS) entry which is preliminary data.</text>
</comment>
<evidence type="ECO:0000313" key="2">
    <source>
        <dbReference type="Proteomes" id="UP001182355"/>
    </source>
</evidence>
<proteinExistence type="predicted"/>
<evidence type="ECO:0000313" key="1">
    <source>
        <dbReference type="EMBL" id="ELI8103917.1"/>
    </source>
</evidence>
<reference evidence="1" key="1">
    <citation type="submission" date="2023-02" db="EMBL/GenBank/DDBJ databases">
        <authorList>
            <person name="Ashton P.M."/>
            <person name="Dallman T."/>
            <person name="Nair S."/>
            <person name="De Pinna E."/>
            <person name="Peters T."/>
            <person name="Grant K."/>
        </authorList>
    </citation>
    <scope>NUCLEOTIDE SEQUENCE</scope>
    <source>
        <strain evidence="1">01103883</strain>
    </source>
</reference>
<dbReference type="AlphaFoldDB" id="A0AAD2V312"/>
<dbReference type="Proteomes" id="UP001182355">
    <property type="component" value="Unassembled WGS sequence"/>
</dbReference>
<protein>
    <submittedName>
        <fullName evidence="1">Uncharacterized protein</fullName>
    </submittedName>
</protein>
<organism evidence="1 2">
    <name type="scientific">Yersinia enterocolitica</name>
    <dbReference type="NCBI Taxonomy" id="630"/>
    <lineage>
        <taxon>Bacteria</taxon>
        <taxon>Pseudomonadati</taxon>
        <taxon>Pseudomonadota</taxon>
        <taxon>Gammaproteobacteria</taxon>
        <taxon>Enterobacterales</taxon>
        <taxon>Yersiniaceae</taxon>
        <taxon>Yersinia</taxon>
    </lineage>
</organism>